<dbReference type="Proteomes" id="UP000254118">
    <property type="component" value="Unassembled WGS sequence"/>
</dbReference>
<reference evidence="1 2" key="1">
    <citation type="submission" date="2018-06" db="EMBL/GenBank/DDBJ databases">
        <authorList>
            <consortium name="Pathogen Informatics"/>
            <person name="Doyle S."/>
        </authorList>
    </citation>
    <scope>NUCLEOTIDE SEQUENCE [LARGE SCALE GENOMIC DNA]</scope>
    <source>
        <strain evidence="1 2">NCTC7915</strain>
    </source>
</reference>
<organism evidence="1 2">
    <name type="scientific">Dermatophilus congolensis</name>
    <dbReference type="NCBI Taxonomy" id="1863"/>
    <lineage>
        <taxon>Bacteria</taxon>
        <taxon>Bacillati</taxon>
        <taxon>Actinomycetota</taxon>
        <taxon>Actinomycetes</taxon>
        <taxon>Micrococcales</taxon>
        <taxon>Dermatophilaceae</taxon>
        <taxon>Dermatophilus</taxon>
    </lineage>
</organism>
<dbReference type="RefSeq" id="WP_115031016.1">
    <property type="nucleotide sequence ID" value="NZ_UFYA01000001.1"/>
</dbReference>
<protein>
    <submittedName>
        <fullName evidence="1">Uncharacterized protein</fullName>
    </submittedName>
</protein>
<evidence type="ECO:0000313" key="1">
    <source>
        <dbReference type="EMBL" id="STD11122.1"/>
    </source>
</evidence>
<evidence type="ECO:0000313" key="2">
    <source>
        <dbReference type="Proteomes" id="UP000254118"/>
    </source>
</evidence>
<sequence length="119" mass="12860">MNHPPHDPVPESVRGELERLITRWASLPYDQALACVQDVWELATSVAASDPTHRDTVPALEESCAVTPAAVMQVLTAVIYDQCAAHTDKDARDQAASQICAQLSELRSGLPSNMLPLGQ</sequence>
<comment type="caution">
    <text evidence="1">The sequence shown here is derived from an EMBL/GenBank/DDBJ whole genome shotgun (WGS) entry which is preliminary data.</text>
</comment>
<gene>
    <name evidence="1" type="ORF">NCTC7915_01518</name>
</gene>
<name>A0AA46H0S9_9MICO</name>
<proteinExistence type="predicted"/>
<dbReference type="EMBL" id="UFYA01000001">
    <property type="protein sequence ID" value="STD11122.1"/>
    <property type="molecule type" value="Genomic_DNA"/>
</dbReference>
<dbReference type="AlphaFoldDB" id="A0AA46H0S9"/>
<accession>A0AA46H0S9</accession>